<dbReference type="AlphaFoldDB" id="A0A1J1IA49"/>
<name>A0A1J1IA49_9DIPT</name>
<keyword evidence="2" id="KW-1185">Reference proteome</keyword>
<reference evidence="1 2" key="1">
    <citation type="submission" date="2015-04" db="EMBL/GenBank/DDBJ databases">
        <authorList>
            <person name="Syromyatnikov M.Y."/>
            <person name="Popov V.N."/>
        </authorList>
    </citation>
    <scope>NUCLEOTIDE SEQUENCE [LARGE SCALE GENOMIC DNA]</scope>
</reference>
<sequence>MSYFTKLIRVPSHNFDVPREKQRSRSLDVEALERTGIKMLRVRAAQQHQQQLAAQTICKHILAISKLTKALGRNT</sequence>
<dbReference type="Proteomes" id="UP000183832">
    <property type="component" value="Unassembled WGS sequence"/>
</dbReference>
<dbReference type="EMBL" id="CVRI01000047">
    <property type="protein sequence ID" value="CRK97159.1"/>
    <property type="molecule type" value="Genomic_DNA"/>
</dbReference>
<protein>
    <submittedName>
        <fullName evidence="1">CLUMA_CG010556, isoform A</fullName>
    </submittedName>
</protein>
<evidence type="ECO:0000313" key="2">
    <source>
        <dbReference type="Proteomes" id="UP000183832"/>
    </source>
</evidence>
<evidence type="ECO:0000313" key="1">
    <source>
        <dbReference type="EMBL" id="CRK97159.1"/>
    </source>
</evidence>
<gene>
    <name evidence="1" type="ORF">CLUMA_CG010556</name>
</gene>
<organism evidence="1 2">
    <name type="scientific">Clunio marinus</name>
    <dbReference type="NCBI Taxonomy" id="568069"/>
    <lineage>
        <taxon>Eukaryota</taxon>
        <taxon>Metazoa</taxon>
        <taxon>Ecdysozoa</taxon>
        <taxon>Arthropoda</taxon>
        <taxon>Hexapoda</taxon>
        <taxon>Insecta</taxon>
        <taxon>Pterygota</taxon>
        <taxon>Neoptera</taxon>
        <taxon>Endopterygota</taxon>
        <taxon>Diptera</taxon>
        <taxon>Nematocera</taxon>
        <taxon>Chironomoidea</taxon>
        <taxon>Chironomidae</taxon>
        <taxon>Clunio</taxon>
    </lineage>
</organism>
<proteinExistence type="predicted"/>
<accession>A0A1J1IA49</accession>